<evidence type="ECO:0000313" key="2">
    <source>
        <dbReference type="Proteomes" id="UP000034846"/>
    </source>
</evidence>
<protein>
    <submittedName>
        <fullName evidence="1">Uncharacterized protein</fullName>
    </submittedName>
</protein>
<comment type="caution">
    <text evidence="1">The sequence shown here is derived from an EMBL/GenBank/DDBJ whole genome shotgun (WGS) entry which is preliminary data.</text>
</comment>
<organism evidence="1 2">
    <name type="scientific">Candidatus Uhrbacteria bacterium GW2011_GWD2_52_7</name>
    <dbReference type="NCBI Taxonomy" id="1618989"/>
    <lineage>
        <taxon>Bacteria</taxon>
        <taxon>Candidatus Uhriibacteriota</taxon>
    </lineage>
</organism>
<dbReference type="EMBL" id="LCRD01000022">
    <property type="protein sequence ID" value="KKW30105.1"/>
    <property type="molecule type" value="Genomic_DNA"/>
</dbReference>
<evidence type="ECO:0000313" key="1">
    <source>
        <dbReference type="EMBL" id="KKW30105.1"/>
    </source>
</evidence>
<reference evidence="1 2" key="1">
    <citation type="journal article" date="2015" name="Nature">
        <title>rRNA introns, odd ribosomes, and small enigmatic genomes across a large radiation of phyla.</title>
        <authorList>
            <person name="Brown C.T."/>
            <person name="Hug L.A."/>
            <person name="Thomas B.C."/>
            <person name="Sharon I."/>
            <person name="Castelle C.J."/>
            <person name="Singh A."/>
            <person name="Wilkins M.J."/>
            <person name="Williams K.H."/>
            <person name="Banfield J.F."/>
        </authorList>
    </citation>
    <scope>NUCLEOTIDE SEQUENCE [LARGE SCALE GENOMIC DNA]</scope>
</reference>
<name>A0A0G1XGU8_9BACT</name>
<sequence length="212" mass="24056">MRVALSSTTVESYLPEIRQIFSFLEMELFEYSEKREKKDFLTLFYLGKEMGTVRLDHAVTILEQWFRGTPFTVENLGIKKSDPTVPWSNVVDIIEEKLIEFANRAPLIELTLTSSGHISRTIGNVTLSHDFEGDSKKVDLLNFLANHNGFIGVDEICLRIDCKSTGALNVMKKSINDILGVKLQLPKTKELIEGRRGSGYQVDPLYNVVTIR</sequence>
<dbReference type="Proteomes" id="UP000034846">
    <property type="component" value="Unassembled WGS sequence"/>
</dbReference>
<gene>
    <name evidence="1" type="ORF">UY72_C0022G0004</name>
</gene>
<dbReference type="AlphaFoldDB" id="A0A0G1XGU8"/>
<proteinExistence type="predicted"/>
<accession>A0A0G1XGU8</accession>